<dbReference type="Proteomes" id="UP000244334">
    <property type="component" value="Unassembled WGS sequence"/>
</dbReference>
<keyword evidence="3" id="KW-1185">Reference proteome</keyword>
<evidence type="ECO:0000313" key="2">
    <source>
        <dbReference type="EMBL" id="RAP72262.1"/>
    </source>
</evidence>
<reference evidence="2" key="1">
    <citation type="submission" date="2018-04" db="EMBL/GenBank/DDBJ databases">
        <title>Genomes of the Obligate Erwinia dacicola and Facultative Enterobacter sp. OLF Endosymbionts of the Olive Fruit fly, Bactrocera oleae.</title>
        <authorList>
            <person name="Estes A.M."/>
            <person name="Hearn D.J."/>
            <person name="Agarwal S."/>
            <person name="Pierson E.A."/>
            <person name="Dunning-Hotopp J.C."/>
        </authorList>
    </citation>
    <scope>NUCLEOTIDE SEQUENCE [LARGE SCALE GENOMIC DNA]</scope>
    <source>
        <strain evidence="2">Oroville</strain>
    </source>
</reference>
<accession>A0A328TRT7</accession>
<dbReference type="InterPro" id="IPR004291">
    <property type="entry name" value="Transposase_IS66_central"/>
</dbReference>
<sequence>MWFAYSPDRKGVHPQMHLARFSGVPPADTYAGFNELYREGRI</sequence>
<evidence type="ECO:0000259" key="1">
    <source>
        <dbReference type="Pfam" id="PF03050"/>
    </source>
</evidence>
<dbReference type="AlphaFoldDB" id="A0A328TRT7"/>
<name>A0A328TRT7_9GAMM</name>
<evidence type="ECO:0000313" key="3">
    <source>
        <dbReference type="Proteomes" id="UP000244334"/>
    </source>
</evidence>
<organism evidence="2 3">
    <name type="scientific">Candidatus Erwinia dacicola</name>
    <dbReference type="NCBI Taxonomy" id="252393"/>
    <lineage>
        <taxon>Bacteria</taxon>
        <taxon>Pseudomonadati</taxon>
        <taxon>Pseudomonadota</taxon>
        <taxon>Gammaproteobacteria</taxon>
        <taxon>Enterobacterales</taxon>
        <taxon>Erwiniaceae</taxon>
        <taxon>Erwinia</taxon>
    </lineage>
</organism>
<gene>
    <name evidence="2" type="ORF">ACZ87_00910</name>
</gene>
<dbReference type="Pfam" id="PF03050">
    <property type="entry name" value="DDE_Tnp_IS66"/>
    <property type="match status" value="1"/>
</dbReference>
<protein>
    <submittedName>
        <fullName evidence="2">Transposase IS66 family protein</fullName>
    </submittedName>
</protein>
<dbReference type="EMBL" id="LJAM02000049">
    <property type="protein sequence ID" value="RAP72262.1"/>
    <property type="molecule type" value="Genomic_DNA"/>
</dbReference>
<proteinExistence type="predicted"/>
<comment type="caution">
    <text evidence="2">The sequence shown here is derived from an EMBL/GenBank/DDBJ whole genome shotgun (WGS) entry which is preliminary data.</text>
</comment>
<feature type="domain" description="Transposase IS66 central" evidence="1">
    <location>
        <begin position="2"/>
        <end position="40"/>
    </location>
</feature>